<dbReference type="GO" id="GO:0055129">
    <property type="term" value="P:L-proline biosynthetic process"/>
    <property type="evidence" value="ECO:0007669"/>
    <property type="project" value="UniProtKB-UniPathway"/>
</dbReference>
<accession>A0A5E4AMS7</accession>
<dbReference type="AlphaFoldDB" id="A0A5E4AMS7"/>
<proteinExistence type="inferred from homology"/>
<keyword evidence="15" id="KW-0238">DNA-binding</keyword>
<evidence type="ECO:0000256" key="13">
    <source>
        <dbReference type="ARBA" id="ARBA00023002"/>
    </source>
</evidence>
<sequence>MSVGFIGAGQLAFALAKGFTSAGILAAHKIMASSPDMDLATVSALRIGVNLTPHNKETVRHSDVLFLAVKPHIIPFILDEIGTDIEDRHIVVSCAAGVTISSIEKKLTAFRPAPKVIRCMTNTPVVVREGVTVYATGTHAQVEDGRLLEQLLGSVGFCTEVEEDLIDAVTGLSGSGPAYAFTALDALADGGVKMGLPRRLAVRLGAQALLGAARMLLDSEEHPGQLKDNVCSPGGATIHALHVLESGGFRSLLINAVEASCIRTRELQSMADQEKVSPAAIKKTVLDKCARLGPRRRPAPPAPARTPRAGPAPRGPAPARPGPQCEWLLTVPRVMTTPNKGSKALKVKREPGENGTSLTDEELVTMSVRELNQHLRGLSKEEIIQLKQRRRTLKNRGYAASCRVKRVTQKEELEKQKAELQQEVEKLASENASMKLELDALRSKYEALQNFARTVARSPVAPARGPLAAGLGPLVPGKVAATSVITIVKSKTDARS</sequence>
<dbReference type="InterPro" id="IPR029036">
    <property type="entry name" value="P5CR_dimer"/>
</dbReference>
<evidence type="ECO:0000256" key="12">
    <source>
        <dbReference type="ARBA" id="ARBA00022990"/>
    </source>
</evidence>
<comment type="caution">
    <text evidence="26">The sequence shown here is derived from an EMBL/GenBank/DDBJ whole genome shotgun (WGS) entry which is preliminary data.</text>
</comment>
<dbReference type="InterPro" id="IPR008927">
    <property type="entry name" value="6-PGluconate_DH-like_C_sf"/>
</dbReference>
<evidence type="ECO:0000256" key="22">
    <source>
        <dbReference type="RuleBase" id="RU003903"/>
    </source>
</evidence>
<evidence type="ECO:0000256" key="7">
    <source>
        <dbReference type="ARBA" id="ARBA00022491"/>
    </source>
</evidence>
<evidence type="ECO:0000256" key="23">
    <source>
        <dbReference type="SAM" id="Coils"/>
    </source>
</evidence>
<dbReference type="FunFam" id="1.10.3730.10:FF:000003">
    <property type="entry name" value="Pyrroline-5-carboxylate reductase 1, mitochondrial"/>
    <property type="match status" value="1"/>
</dbReference>
<evidence type="ECO:0000259" key="25">
    <source>
        <dbReference type="PROSITE" id="PS50217"/>
    </source>
</evidence>
<keyword evidence="12" id="KW-0007">Acetylation</keyword>
<comment type="subunit">
    <text evidence="19">Homodecamer; composed of 5 homodimers. Interacts with LTO1.</text>
</comment>
<dbReference type="UniPathway" id="UPA00098">
    <property type="reaction ID" value="UER00361"/>
</dbReference>
<dbReference type="EMBL" id="CABDUW010000087">
    <property type="protein sequence ID" value="VTJ57782.1"/>
    <property type="molecule type" value="Genomic_DNA"/>
</dbReference>
<keyword evidence="14" id="KW-0805">Transcription regulation</keyword>
<dbReference type="InterPro" id="IPR028939">
    <property type="entry name" value="P5C_Rdtase_cat_N"/>
</dbReference>
<keyword evidence="18" id="KW-0539">Nucleus</keyword>
<evidence type="ECO:0000256" key="4">
    <source>
        <dbReference type="ARBA" id="ARBA00005525"/>
    </source>
</evidence>
<dbReference type="InterPro" id="IPR000304">
    <property type="entry name" value="Pyrroline-COOH_reductase"/>
</dbReference>
<feature type="region of interest" description="Disordered" evidence="24">
    <location>
        <begin position="291"/>
        <end position="324"/>
    </location>
</feature>
<dbReference type="GO" id="GO:0003700">
    <property type="term" value="F:DNA-binding transcription factor activity"/>
    <property type="evidence" value="ECO:0007669"/>
    <property type="project" value="InterPro"/>
</dbReference>
<dbReference type="Gene3D" id="1.10.3730.10">
    <property type="entry name" value="ProC C-terminal domain-like"/>
    <property type="match status" value="1"/>
</dbReference>
<evidence type="ECO:0000256" key="16">
    <source>
        <dbReference type="ARBA" id="ARBA00023128"/>
    </source>
</evidence>
<dbReference type="CDD" id="cd14717">
    <property type="entry name" value="bZIP_Maf_small"/>
    <property type="match status" value="1"/>
</dbReference>
<evidence type="ECO:0000256" key="11">
    <source>
        <dbReference type="ARBA" id="ARBA00022857"/>
    </source>
</evidence>
<dbReference type="InterPro" id="IPR036291">
    <property type="entry name" value="NAD(P)-bd_dom_sf"/>
</dbReference>
<evidence type="ECO:0000256" key="17">
    <source>
        <dbReference type="ARBA" id="ARBA00023163"/>
    </source>
</evidence>
<dbReference type="InterPro" id="IPR004827">
    <property type="entry name" value="bZIP"/>
</dbReference>
<evidence type="ECO:0000256" key="18">
    <source>
        <dbReference type="ARBA" id="ARBA00023242"/>
    </source>
</evidence>
<dbReference type="Pfam" id="PF03807">
    <property type="entry name" value="F420_oxidored"/>
    <property type="match status" value="1"/>
</dbReference>
<keyword evidence="10 22" id="KW-0641">Proline biosynthesis</keyword>
<dbReference type="GO" id="GO:0034599">
    <property type="term" value="P:cellular response to oxidative stress"/>
    <property type="evidence" value="ECO:0007669"/>
    <property type="project" value="UniProtKB-ARBA"/>
</dbReference>
<evidence type="ECO:0000256" key="8">
    <source>
        <dbReference type="ARBA" id="ARBA00022553"/>
    </source>
</evidence>
<dbReference type="GO" id="GO:0005634">
    <property type="term" value="C:nucleus"/>
    <property type="evidence" value="ECO:0007669"/>
    <property type="project" value="UniProtKB-SubCell"/>
</dbReference>
<evidence type="ECO:0000256" key="2">
    <source>
        <dbReference type="ARBA" id="ARBA00004173"/>
    </source>
</evidence>
<feature type="coiled-coil region" evidence="23">
    <location>
        <begin position="403"/>
        <end position="451"/>
    </location>
</feature>
<dbReference type="Gene3D" id="1.20.5.170">
    <property type="match status" value="1"/>
</dbReference>
<evidence type="ECO:0000313" key="26">
    <source>
        <dbReference type="EMBL" id="VTJ57782.1"/>
    </source>
</evidence>
<dbReference type="HAMAP" id="MF_01925">
    <property type="entry name" value="P5C_reductase"/>
    <property type="match status" value="1"/>
</dbReference>
<dbReference type="SUPFAM" id="SSF48179">
    <property type="entry name" value="6-phosphogluconate dehydrogenase C-terminal domain-like"/>
    <property type="match status" value="1"/>
</dbReference>
<dbReference type="SMART" id="SM00338">
    <property type="entry name" value="BRLZ"/>
    <property type="match status" value="1"/>
</dbReference>
<dbReference type="PROSITE" id="PS00521">
    <property type="entry name" value="P5CR"/>
    <property type="match status" value="1"/>
</dbReference>
<feature type="domain" description="BZIP" evidence="25">
    <location>
        <begin position="385"/>
        <end position="448"/>
    </location>
</feature>
<name>A0A5E4AMS7_MARMO</name>
<keyword evidence="23" id="KW-0175">Coiled coil</keyword>
<dbReference type="FunFam" id="3.40.50.720:FF:000064">
    <property type="entry name" value="Pyrroline-5-carboxylate reductase 1"/>
    <property type="match status" value="1"/>
</dbReference>
<evidence type="ECO:0000256" key="6">
    <source>
        <dbReference type="ARBA" id="ARBA00012855"/>
    </source>
</evidence>
<dbReference type="SUPFAM" id="SSF51735">
    <property type="entry name" value="NAD(P)-binding Rossmann-fold domains"/>
    <property type="match status" value="1"/>
</dbReference>
<comment type="pathway">
    <text evidence="3 22">Amino-acid biosynthesis; L-proline biosynthesis; L-proline from L-glutamate 5-semialdehyde: step 1/1.</text>
</comment>
<keyword evidence="17" id="KW-0804">Transcription</keyword>
<evidence type="ECO:0000256" key="3">
    <source>
        <dbReference type="ARBA" id="ARBA00005205"/>
    </source>
</evidence>
<dbReference type="InterPro" id="IPR008917">
    <property type="entry name" value="TF_DNA-bd_sf"/>
</dbReference>
<dbReference type="EC" id="1.5.1.2" evidence="6 22"/>
<dbReference type="GO" id="GO:0003677">
    <property type="term" value="F:DNA binding"/>
    <property type="evidence" value="ECO:0007669"/>
    <property type="project" value="UniProtKB-KW"/>
</dbReference>
<comment type="similarity">
    <text evidence="5">Belongs to the bZIP family. Maf subfamily.</text>
</comment>
<evidence type="ECO:0000256" key="21">
    <source>
        <dbReference type="ARBA" id="ARBA00049875"/>
    </source>
</evidence>
<comment type="similarity">
    <text evidence="4 22">Belongs to the pyrroline-5-carboxylate reductase family.</text>
</comment>
<keyword evidence="9 22" id="KW-0028">Amino-acid biosynthesis</keyword>
<dbReference type="PANTHER" id="PTHR11645:SF6">
    <property type="entry name" value="PYRROLINE-5-CARBOXYLATE REDUCTASE 1, MITOCHONDRIAL"/>
    <property type="match status" value="1"/>
</dbReference>
<keyword evidence="8" id="KW-0597">Phosphoprotein</keyword>
<dbReference type="PANTHER" id="PTHR11645">
    <property type="entry name" value="PYRROLINE-5-CARBOXYLATE REDUCTASE"/>
    <property type="match status" value="1"/>
</dbReference>
<dbReference type="SUPFAM" id="SSF57959">
    <property type="entry name" value="Leucine zipper domain"/>
    <property type="match status" value="1"/>
</dbReference>
<evidence type="ECO:0000256" key="10">
    <source>
        <dbReference type="ARBA" id="ARBA00022650"/>
    </source>
</evidence>
<keyword evidence="13 22" id="KW-0560">Oxidoreductase</keyword>
<comment type="subcellular location">
    <subcellularLocation>
        <location evidence="2">Mitochondrion</location>
    </subcellularLocation>
    <subcellularLocation>
        <location evidence="1">Nucleus</location>
    </subcellularLocation>
</comment>
<comment type="catalytic activity">
    <reaction evidence="21">
        <text>L-proline + NAD(+) = (S)-1-pyrroline-5-carboxylate + NADH + 2 H(+)</text>
        <dbReference type="Rhea" id="RHEA:14105"/>
        <dbReference type="ChEBI" id="CHEBI:15378"/>
        <dbReference type="ChEBI" id="CHEBI:17388"/>
        <dbReference type="ChEBI" id="CHEBI:57540"/>
        <dbReference type="ChEBI" id="CHEBI:57945"/>
        <dbReference type="ChEBI" id="CHEBI:60039"/>
        <dbReference type="EC" id="1.5.1.2"/>
    </reaction>
    <physiologicalReaction direction="right-to-left" evidence="21">
        <dbReference type="Rhea" id="RHEA:14107"/>
    </physiologicalReaction>
</comment>
<dbReference type="InterPro" id="IPR004826">
    <property type="entry name" value="bZIP_Maf"/>
</dbReference>
<keyword evidence="16" id="KW-0496">Mitochondrion</keyword>
<dbReference type="InterPro" id="IPR046347">
    <property type="entry name" value="bZIP_sf"/>
</dbReference>
<dbReference type="InterPro" id="IPR053790">
    <property type="entry name" value="P5CR-like_CS"/>
</dbReference>
<dbReference type="Gene3D" id="3.40.50.720">
    <property type="entry name" value="NAD(P)-binding Rossmann-like Domain"/>
    <property type="match status" value="1"/>
</dbReference>
<dbReference type="Pfam" id="PF03131">
    <property type="entry name" value="bZIP_Maf"/>
    <property type="match status" value="1"/>
</dbReference>
<evidence type="ECO:0000256" key="19">
    <source>
        <dbReference type="ARBA" id="ARBA00047150"/>
    </source>
</evidence>
<dbReference type="NCBIfam" id="TIGR00112">
    <property type="entry name" value="proC"/>
    <property type="match status" value="1"/>
</dbReference>
<evidence type="ECO:0000256" key="15">
    <source>
        <dbReference type="ARBA" id="ARBA00023125"/>
    </source>
</evidence>
<evidence type="ECO:0000256" key="20">
    <source>
        <dbReference type="ARBA" id="ARBA00049867"/>
    </source>
</evidence>
<organism evidence="26">
    <name type="scientific">Marmota monax</name>
    <name type="common">Woodchuck</name>
    <dbReference type="NCBI Taxonomy" id="9995"/>
    <lineage>
        <taxon>Eukaryota</taxon>
        <taxon>Metazoa</taxon>
        <taxon>Chordata</taxon>
        <taxon>Craniata</taxon>
        <taxon>Vertebrata</taxon>
        <taxon>Euteleostomi</taxon>
        <taxon>Mammalia</taxon>
        <taxon>Eutheria</taxon>
        <taxon>Euarchontoglires</taxon>
        <taxon>Glires</taxon>
        <taxon>Rodentia</taxon>
        <taxon>Sciuromorpha</taxon>
        <taxon>Sciuridae</taxon>
        <taxon>Xerinae</taxon>
        <taxon>Marmotini</taxon>
        <taxon>Marmota</taxon>
    </lineage>
</organism>
<evidence type="ECO:0000256" key="5">
    <source>
        <dbReference type="ARBA" id="ARBA00008500"/>
    </source>
</evidence>
<protein>
    <recommendedName>
        <fullName evidence="6 22">Pyrroline-5-carboxylate reductase</fullName>
        <ecNumber evidence="6 22">1.5.1.2</ecNumber>
    </recommendedName>
</protein>
<gene>
    <name evidence="26" type="ORF">MONAX_5E033798</name>
</gene>
<evidence type="ECO:0000256" key="24">
    <source>
        <dbReference type="SAM" id="MobiDB-lite"/>
    </source>
</evidence>
<evidence type="ECO:0000256" key="9">
    <source>
        <dbReference type="ARBA" id="ARBA00022605"/>
    </source>
</evidence>
<evidence type="ECO:0000256" key="1">
    <source>
        <dbReference type="ARBA" id="ARBA00004123"/>
    </source>
</evidence>
<dbReference type="SUPFAM" id="SSF47454">
    <property type="entry name" value="A DNA-binding domain in eukaryotic transcription factors"/>
    <property type="match status" value="1"/>
</dbReference>
<dbReference type="PROSITE" id="PS50217">
    <property type="entry name" value="BZIP"/>
    <property type="match status" value="1"/>
</dbReference>
<dbReference type="GO" id="GO:0004735">
    <property type="term" value="F:pyrroline-5-carboxylate reductase activity"/>
    <property type="evidence" value="ECO:0007669"/>
    <property type="project" value="UniProtKB-EC"/>
</dbReference>
<dbReference type="FunFam" id="1.20.5.170:FF:000011">
    <property type="entry name" value="Transcription factor MafG, putative"/>
    <property type="match status" value="1"/>
</dbReference>
<dbReference type="GO" id="GO:0005739">
    <property type="term" value="C:mitochondrion"/>
    <property type="evidence" value="ECO:0007669"/>
    <property type="project" value="UniProtKB-SubCell"/>
</dbReference>
<keyword evidence="7" id="KW-0678">Repressor</keyword>
<dbReference type="Pfam" id="PF14748">
    <property type="entry name" value="P5CR_dimer"/>
    <property type="match status" value="1"/>
</dbReference>
<keyword evidence="11 22" id="KW-0521">NADP</keyword>
<reference evidence="26" key="1">
    <citation type="submission" date="2019-04" db="EMBL/GenBank/DDBJ databases">
        <authorList>
            <person name="Alioto T."/>
            <person name="Alioto T."/>
        </authorList>
    </citation>
    <scope>NUCLEOTIDE SEQUENCE [LARGE SCALE GENOMIC DNA]</scope>
</reference>
<comment type="catalytic activity">
    <reaction evidence="20">
        <text>L-proline + NADP(+) = (S)-1-pyrroline-5-carboxylate + NADPH + 2 H(+)</text>
        <dbReference type="Rhea" id="RHEA:14109"/>
        <dbReference type="ChEBI" id="CHEBI:15378"/>
        <dbReference type="ChEBI" id="CHEBI:17388"/>
        <dbReference type="ChEBI" id="CHEBI:57783"/>
        <dbReference type="ChEBI" id="CHEBI:58349"/>
        <dbReference type="ChEBI" id="CHEBI:60039"/>
        <dbReference type="EC" id="1.5.1.2"/>
    </reaction>
    <physiologicalReaction direction="right-to-left" evidence="20">
        <dbReference type="Rhea" id="RHEA:14111"/>
    </physiologicalReaction>
</comment>
<evidence type="ECO:0000256" key="14">
    <source>
        <dbReference type="ARBA" id="ARBA00023015"/>
    </source>
</evidence>